<name>A0A1A6AKV6_9CLOT</name>
<dbReference type="RefSeq" id="WP_065079435.1">
    <property type="nucleotide sequence ID" value="NZ_LROS01000055.1"/>
</dbReference>
<dbReference type="PATRIC" id="fig|1353534.3.peg.3418"/>
<accession>A0A1A6AKV6</accession>
<reference evidence="1 2" key="1">
    <citation type="journal article" date="2012" name="Front. Microbiol.">
        <title>Draft Genome Sequence of the Virulent Strain 01-B526 of the Fish Pathogen Aeromonas salmonicida.</title>
        <authorList>
            <person name="Charette S.J."/>
            <person name="Brochu F."/>
            <person name="Boyle B."/>
            <person name="Filion G."/>
            <person name="Tanaka K.H."/>
            <person name="Derome N."/>
        </authorList>
    </citation>
    <scope>NUCLEOTIDE SEQUENCE [LARGE SCALE GENOMIC DNA]</scope>
    <source>
        <strain evidence="1 2">P11</strain>
    </source>
</reference>
<evidence type="ECO:0008006" key="3">
    <source>
        <dbReference type="Google" id="ProtNLM"/>
    </source>
</evidence>
<evidence type="ECO:0000313" key="1">
    <source>
        <dbReference type="EMBL" id="OBR90709.1"/>
    </source>
</evidence>
<protein>
    <recommendedName>
        <fullName evidence="3">HTH cro/C1-type domain-containing protein</fullName>
    </recommendedName>
</protein>
<comment type="caution">
    <text evidence="1">The sequence shown here is derived from an EMBL/GenBank/DDBJ whole genome shotgun (WGS) entry which is preliminary data.</text>
</comment>
<gene>
    <name evidence="1" type="ORF">CLRAG_33570</name>
</gene>
<keyword evidence="2" id="KW-1185">Reference proteome</keyword>
<evidence type="ECO:0000313" key="2">
    <source>
        <dbReference type="Proteomes" id="UP000093954"/>
    </source>
</evidence>
<organism evidence="1 2">
    <name type="scientific">Clostridium ragsdalei P11</name>
    <dbReference type="NCBI Taxonomy" id="1353534"/>
    <lineage>
        <taxon>Bacteria</taxon>
        <taxon>Bacillati</taxon>
        <taxon>Bacillota</taxon>
        <taxon>Clostridia</taxon>
        <taxon>Eubacteriales</taxon>
        <taxon>Clostridiaceae</taxon>
        <taxon>Clostridium</taxon>
    </lineage>
</organism>
<proteinExistence type="predicted"/>
<dbReference type="Proteomes" id="UP000093954">
    <property type="component" value="Unassembled WGS sequence"/>
</dbReference>
<sequence length="71" mass="8140">MLKNELIKQIKYLKNFKGITYTWIGKQVGLTGTQVSHFIGGGYLSKEKANNLNEFIEGFLYEINSINKKLN</sequence>
<dbReference type="AlphaFoldDB" id="A0A1A6AKV6"/>
<dbReference type="EMBL" id="LROS01000055">
    <property type="protein sequence ID" value="OBR90709.1"/>
    <property type="molecule type" value="Genomic_DNA"/>
</dbReference>